<keyword evidence="2" id="KW-0547">Nucleotide-binding</keyword>
<keyword evidence="1" id="KW-0378">Hydrolase</keyword>
<feature type="non-terminal residue" evidence="4">
    <location>
        <position position="171"/>
    </location>
</feature>
<dbReference type="Pfam" id="PF01660">
    <property type="entry name" value="Vmethyltransf"/>
    <property type="match status" value="1"/>
</dbReference>
<evidence type="ECO:0000313" key="4">
    <source>
        <dbReference type="EMBL" id="AHB87058.1"/>
    </source>
</evidence>
<evidence type="ECO:0000256" key="1">
    <source>
        <dbReference type="ARBA" id="ARBA00022801"/>
    </source>
</evidence>
<dbReference type="GO" id="GO:0003723">
    <property type="term" value="F:RNA binding"/>
    <property type="evidence" value="ECO:0007669"/>
    <property type="project" value="InterPro"/>
</dbReference>
<reference evidence="4" key="1">
    <citation type="submission" date="2013-07" db="EMBL/GenBank/DDBJ databases">
        <title>Genomic characterization of AAV1 and evidence of other flexiviruses in Oklahoma Tallgrass Prairie Preserve revealed by sequence analysis and genomic organization.</title>
        <authorList>
            <person name="Dutta M."/>
            <person name="Sokhandan Bashir N."/>
            <person name="Melcher U."/>
        </authorList>
    </citation>
    <scope>NUCLEOTIDE SEQUENCE</scope>
    <source>
        <strain evidence="4">05TGP00010A</strain>
    </source>
</reference>
<proteinExistence type="predicted"/>
<dbReference type="InterPro" id="IPR002588">
    <property type="entry name" value="Alphavirus-like_MT_dom"/>
</dbReference>
<dbReference type="GO" id="GO:0016556">
    <property type="term" value="P:mRNA modification"/>
    <property type="evidence" value="ECO:0007669"/>
    <property type="project" value="InterPro"/>
</dbReference>
<dbReference type="GO" id="GO:0005524">
    <property type="term" value="F:ATP binding"/>
    <property type="evidence" value="ECO:0007669"/>
    <property type="project" value="UniProtKB-KW"/>
</dbReference>
<accession>V5V1S9</accession>
<organism evidence="4">
    <name type="scientific">Andropogon virus</name>
    <dbReference type="NCBI Taxonomy" id="1417307"/>
    <lineage>
        <taxon>Viruses</taxon>
        <taxon>Riboviria</taxon>
        <taxon>Orthornavirae</taxon>
        <taxon>Kitrinoviricota</taxon>
        <taxon>Alsuviricetes</taxon>
        <taxon>Tymovirales</taxon>
    </lineage>
</organism>
<feature type="non-terminal residue" evidence="4">
    <location>
        <position position="1"/>
    </location>
</feature>
<dbReference type="EMBL" id="KF421921">
    <property type="protein sequence ID" value="AHB87058.1"/>
    <property type="molecule type" value="Genomic_RNA"/>
</dbReference>
<name>V5V1S9_9VIRU</name>
<dbReference type="GO" id="GO:0016787">
    <property type="term" value="F:hydrolase activity"/>
    <property type="evidence" value="ECO:0007669"/>
    <property type="project" value="UniProtKB-KW"/>
</dbReference>
<dbReference type="GO" id="GO:0008174">
    <property type="term" value="F:mRNA methyltransferase activity"/>
    <property type="evidence" value="ECO:0007669"/>
    <property type="project" value="UniProtKB-UniRule"/>
</dbReference>
<keyword evidence="2" id="KW-0067">ATP-binding</keyword>
<evidence type="ECO:0000256" key="2">
    <source>
        <dbReference type="ARBA" id="ARBA00022840"/>
    </source>
</evidence>
<protein>
    <submittedName>
        <fullName evidence="4">Putative RNA replicase</fullName>
    </submittedName>
</protein>
<dbReference type="GO" id="GO:0006396">
    <property type="term" value="P:RNA processing"/>
    <property type="evidence" value="ECO:0007669"/>
    <property type="project" value="InterPro"/>
</dbReference>
<sequence length="171" mass="19358">NPYAPPPAAADILELQGIGTHPRACELHTHGAAKATENDLLTIVGKHLPSKEVVTMLFLKKSKLQFLRRHPKLAIFHNQVLEPRDVARYDPDTVVQQFCKIETRVAYISDTLHFLKPPDLINIFRNSPLLDTLYATIVLPVEAEYKHSSKYPDIYTLNYDVLGVFSISRRG</sequence>
<feature type="domain" description="Alphavirus-like MT" evidence="3">
    <location>
        <begin position="21"/>
        <end position="171"/>
    </location>
</feature>
<dbReference type="PROSITE" id="PS51743">
    <property type="entry name" value="ALPHAVIRUS_MT"/>
    <property type="match status" value="1"/>
</dbReference>
<evidence type="ECO:0000259" key="3">
    <source>
        <dbReference type="PROSITE" id="PS51743"/>
    </source>
</evidence>